<dbReference type="AlphaFoldDB" id="A0AAE0Y2D0"/>
<reference evidence="1" key="1">
    <citation type="journal article" date="2023" name="G3 (Bethesda)">
        <title>A reference genome for the long-term kleptoplast-retaining sea slug Elysia crispata morphotype clarki.</title>
        <authorList>
            <person name="Eastman K.E."/>
            <person name="Pendleton A.L."/>
            <person name="Shaikh M.A."/>
            <person name="Suttiyut T."/>
            <person name="Ogas R."/>
            <person name="Tomko P."/>
            <person name="Gavelis G."/>
            <person name="Widhalm J.R."/>
            <person name="Wisecaver J.H."/>
        </authorList>
    </citation>
    <scope>NUCLEOTIDE SEQUENCE</scope>
    <source>
        <strain evidence="1">ECLA1</strain>
    </source>
</reference>
<proteinExistence type="predicted"/>
<sequence>MYHIYQRLKTKRSQSSPHVFHKAKKTNLHFRSVSGRDGRTSLAELSTALTSTTCIGHEFPRERHLVCIDNQALPFRVWKRSQDKLGGTFYSSNLNNLHRA</sequence>
<evidence type="ECO:0000313" key="2">
    <source>
        <dbReference type="Proteomes" id="UP001283361"/>
    </source>
</evidence>
<dbReference type="EMBL" id="JAWDGP010007142">
    <property type="protein sequence ID" value="KAK3729460.1"/>
    <property type="molecule type" value="Genomic_DNA"/>
</dbReference>
<gene>
    <name evidence="1" type="ORF">RRG08_010116</name>
</gene>
<organism evidence="1 2">
    <name type="scientific">Elysia crispata</name>
    <name type="common">lettuce slug</name>
    <dbReference type="NCBI Taxonomy" id="231223"/>
    <lineage>
        <taxon>Eukaryota</taxon>
        <taxon>Metazoa</taxon>
        <taxon>Spiralia</taxon>
        <taxon>Lophotrochozoa</taxon>
        <taxon>Mollusca</taxon>
        <taxon>Gastropoda</taxon>
        <taxon>Heterobranchia</taxon>
        <taxon>Euthyneura</taxon>
        <taxon>Panpulmonata</taxon>
        <taxon>Sacoglossa</taxon>
        <taxon>Placobranchoidea</taxon>
        <taxon>Plakobranchidae</taxon>
        <taxon>Elysia</taxon>
    </lineage>
</organism>
<comment type="caution">
    <text evidence="1">The sequence shown here is derived from an EMBL/GenBank/DDBJ whole genome shotgun (WGS) entry which is preliminary data.</text>
</comment>
<name>A0AAE0Y2D0_9GAST</name>
<accession>A0AAE0Y2D0</accession>
<keyword evidence="2" id="KW-1185">Reference proteome</keyword>
<protein>
    <submittedName>
        <fullName evidence="1">Uncharacterized protein</fullName>
    </submittedName>
</protein>
<evidence type="ECO:0000313" key="1">
    <source>
        <dbReference type="EMBL" id="KAK3729460.1"/>
    </source>
</evidence>
<dbReference type="Proteomes" id="UP001283361">
    <property type="component" value="Unassembled WGS sequence"/>
</dbReference>